<gene>
    <name evidence="3" type="ORF">KSX_27480</name>
</gene>
<dbReference type="AlphaFoldDB" id="A0A8J3MTP1"/>
<accession>A0A8J3MTP1</accession>
<proteinExistence type="predicted"/>
<comment type="caution">
    <text evidence="3">The sequence shown here is derived from an EMBL/GenBank/DDBJ whole genome shotgun (WGS) entry which is preliminary data.</text>
</comment>
<keyword evidence="4" id="KW-1185">Reference proteome</keyword>
<dbReference type="Gene3D" id="1.10.1660.10">
    <property type="match status" value="1"/>
</dbReference>
<name>A0A8J3MTP1_9CHLR</name>
<protein>
    <recommendedName>
        <fullName evidence="2">HTH merR-type domain-containing protein</fullName>
    </recommendedName>
</protein>
<evidence type="ECO:0000256" key="1">
    <source>
        <dbReference type="SAM" id="MobiDB-lite"/>
    </source>
</evidence>
<dbReference type="SUPFAM" id="SSF46955">
    <property type="entry name" value="Putative DNA-binding domain"/>
    <property type="match status" value="1"/>
</dbReference>
<reference evidence="3" key="1">
    <citation type="submission" date="2020-10" db="EMBL/GenBank/DDBJ databases">
        <title>Taxonomic study of unclassified bacteria belonging to the class Ktedonobacteria.</title>
        <authorList>
            <person name="Yabe S."/>
            <person name="Wang C.M."/>
            <person name="Zheng Y."/>
            <person name="Sakai Y."/>
            <person name="Cavaletti L."/>
            <person name="Monciardini P."/>
            <person name="Donadio S."/>
        </authorList>
    </citation>
    <scope>NUCLEOTIDE SEQUENCE</scope>
    <source>
        <strain evidence="3">SOSP1-1</strain>
    </source>
</reference>
<dbReference type="GO" id="GO:0003677">
    <property type="term" value="F:DNA binding"/>
    <property type="evidence" value="ECO:0007669"/>
    <property type="project" value="InterPro"/>
</dbReference>
<evidence type="ECO:0000313" key="4">
    <source>
        <dbReference type="Proteomes" id="UP000612362"/>
    </source>
</evidence>
<feature type="region of interest" description="Disordered" evidence="1">
    <location>
        <begin position="1"/>
        <end position="27"/>
    </location>
</feature>
<dbReference type="InterPro" id="IPR009061">
    <property type="entry name" value="DNA-bd_dom_put_sf"/>
</dbReference>
<feature type="compositionally biased region" description="Basic and acidic residues" evidence="1">
    <location>
        <begin position="1"/>
        <end position="11"/>
    </location>
</feature>
<dbReference type="EMBL" id="BNJF01000001">
    <property type="protein sequence ID" value="GHO44585.1"/>
    <property type="molecule type" value="Genomic_DNA"/>
</dbReference>
<dbReference type="GO" id="GO:0006355">
    <property type="term" value="P:regulation of DNA-templated transcription"/>
    <property type="evidence" value="ECO:0007669"/>
    <property type="project" value="InterPro"/>
</dbReference>
<feature type="domain" description="HTH merR-type" evidence="2">
    <location>
        <begin position="95"/>
        <end position="127"/>
    </location>
</feature>
<evidence type="ECO:0000259" key="2">
    <source>
        <dbReference type="PROSITE" id="PS50937"/>
    </source>
</evidence>
<dbReference type="RefSeq" id="WP_220193966.1">
    <property type="nucleotide sequence ID" value="NZ_BNJF01000001.1"/>
</dbReference>
<organism evidence="3 4">
    <name type="scientific">Ktedonospora formicarum</name>
    <dbReference type="NCBI Taxonomy" id="2778364"/>
    <lineage>
        <taxon>Bacteria</taxon>
        <taxon>Bacillati</taxon>
        <taxon>Chloroflexota</taxon>
        <taxon>Ktedonobacteria</taxon>
        <taxon>Ktedonobacterales</taxon>
        <taxon>Ktedonobacteraceae</taxon>
        <taxon>Ktedonospora</taxon>
    </lineage>
</organism>
<dbReference type="PROSITE" id="PS50937">
    <property type="entry name" value="HTH_MERR_2"/>
    <property type="match status" value="1"/>
</dbReference>
<dbReference type="Proteomes" id="UP000612362">
    <property type="component" value="Unassembled WGS sequence"/>
</dbReference>
<dbReference type="Pfam" id="PF13411">
    <property type="entry name" value="MerR_1"/>
    <property type="match status" value="1"/>
</dbReference>
<sequence length="217" mass="25195">METPSKQHDSRYPAGEPTKGKPQTVGYPNTQEITLFKELLPIPQAIMLPDRKIPVTEPNLTPLRAEQPRDGLPHLERFPAIPRFDLETTIVETLVPAMTLRAWERHYGIPVPLRNTNNYRQYSQRDLAAIKWLRWRIKRNDTSVYMAMTELARFEPAYVRQQDGEVLLETLAPHRSVHWTICIIHCYMLSHVWMRSAPVGSYVEPSPHTRQPMYASS</sequence>
<dbReference type="InterPro" id="IPR000551">
    <property type="entry name" value="MerR-type_HTH_dom"/>
</dbReference>
<evidence type="ECO:0000313" key="3">
    <source>
        <dbReference type="EMBL" id="GHO44585.1"/>
    </source>
</evidence>